<dbReference type="Proteomes" id="UP000087171">
    <property type="component" value="Chromosome Ca1"/>
</dbReference>
<evidence type="ECO:0000313" key="3">
    <source>
        <dbReference type="RefSeq" id="XP_027188396.1"/>
    </source>
</evidence>
<organism evidence="2 3">
    <name type="scientific">Cicer arietinum</name>
    <name type="common">Chickpea</name>
    <name type="synonym">Garbanzo</name>
    <dbReference type="NCBI Taxonomy" id="3827"/>
    <lineage>
        <taxon>Eukaryota</taxon>
        <taxon>Viridiplantae</taxon>
        <taxon>Streptophyta</taxon>
        <taxon>Embryophyta</taxon>
        <taxon>Tracheophyta</taxon>
        <taxon>Spermatophyta</taxon>
        <taxon>Magnoliopsida</taxon>
        <taxon>eudicotyledons</taxon>
        <taxon>Gunneridae</taxon>
        <taxon>Pentapetalae</taxon>
        <taxon>rosids</taxon>
        <taxon>fabids</taxon>
        <taxon>Fabales</taxon>
        <taxon>Fabaceae</taxon>
        <taxon>Papilionoideae</taxon>
        <taxon>50 kb inversion clade</taxon>
        <taxon>NPAAA clade</taxon>
        <taxon>Hologalegina</taxon>
        <taxon>IRL clade</taxon>
        <taxon>Cicereae</taxon>
        <taxon>Cicer</taxon>
    </lineage>
</organism>
<dbReference type="OrthoDB" id="1425134at2759"/>
<dbReference type="Pfam" id="PF08387">
    <property type="entry name" value="FBD"/>
    <property type="match status" value="1"/>
</dbReference>
<reference evidence="3" key="2">
    <citation type="submission" date="2025-08" db="UniProtKB">
        <authorList>
            <consortium name="RefSeq"/>
        </authorList>
    </citation>
    <scope>IDENTIFICATION</scope>
    <source>
        <tissue evidence="3">Etiolated seedlings</tissue>
    </source>
</reference>
<accession>A0A3Q7XWG1</accession>
<proteinExistence type="predicted"/>
<dbReference type="RefSeq" id="XP_027188396.1">
    <property type="nucleotide sequence ID" value="XM_027332595.1"/>
</dbReference>
<reference evidence="2" key="1">
    <citation type="journal article" date="2013" name="Nat. Biotechnol.">
        <title>Draft genome sequence of chickpea (Cicer arietinum) provides a resource for trait improvement.</title>
        <authorList>
            <person name="Varshney R.K."/>
            <person name="Song C."/>
            <person name="Saxena R.K."/>
            <person name="Azam S."/>
            <person name="Yu S."/>
            <person name="Sharpe A.G."/>
            <person name="Cannon S."/>
            <person name="Baek J."/>
            <person name="Rosen B.D."/>
            <person name="Tar'an B."/>
            <person name="Millan T."/>
            <person name="Zhang X."/>
            <person name="Ramsay L.D."/>
            <person name="Iwata A."/>
            <person name="Wang Y."/>
            <person name="Nelson W."/>
            <person name="Farmer A.D."/>
            <person name="Gaur P.M."/>
            <person name="Soderlund C."/>
            <person name="Penmetsa R.V."/>
            <person name="Xu C."/>
            <person name="Bharti A.K."/>
            <person name="He W."/>
            <person name="Winter P."/>
            <person name="Zhao S."/>
            <person name="Hane J.K."/>
            <person name="Carrasquilla-Garcia N."/>
            <person name="Condie J.A."/>
            <person name="Upadhyaya H.D."/>
            <person name="Luo M.C."/>
            <person name="Thudi M."/>
            <person name="Gowda C.L."/>
            <person name="Singh N.P."/>
            <person name="Lichtenzveig J."/>
            <person name="Gali K.K."/>
            <person name="Rubio J."/>
            <person name="Nadarajan N."/>
            <person name="Dolezel J."/>
            <person name="Bansal K.C."/>
            <person name="Xu X."/>
            <person name="Edwards D."/>
            <person name="Zhang G."/>
            <person name="Kahl G."/>
            <person name="Gil J."/>
            <person name="Singh K.B."/>
            <person name="Datta S.K."/>
            <person name="Jackson S.A."/>
            <person name="Wang J."/>
            <person name="Cook D.R."/>
        </authorList>
    </citation>
    <scope>NUCLEOTIDE SEQUENCE [LARGE SCALE GENOMIC DNA]</scope>
    <source>
        <strain evidence="2">cv. CDC Frontier</strain>
    </source>
</reference>
<protein>
    <submittedName>
        <fullName evidence="3">Uncharacterized protein LOC113785758</fullName>
    </submittedName>
</protein>
<name>A0A3Q7XWG1_CICAR</name>
<evidence type="ECO:0000259" key="1">
    <source>
        <dbReference type="Pfam" id="PF08387"/>
    </source>
</evidence>
<gene>
    <name evidence="3" type="primary">LOC113785758</name>
</gene>
<keyword evidence="2" id="KW-1185">Reference proteome</keyword>
<evidence type="ECO:0000313" key="2">
    <source>
        <dbReference type="Proteomes" id="UP000087171"/>
    </source>
</evidence>
<sequence length="129" mass="14624">MDLDLNNIEEVMDLSFALRLCKSLRVLDITLPAFVYKGSSGCGSNACAISMFWERQELCNTISHKLKFVCIRGFRGREQELQFAKYLITRATMMKRITLICNDSIEAAESLFSLPKASNDLCINLKFNA</sequence>
<feature type="domain" description="FBD" evidence="1">
    <location>
        <begin position="62"/>
        <end position="99"/>
    </location>
</feature>
<dbReference type="AlphaFoldDB" id="A0A3Q7XWG1"/>
<dbReference type="InterPro" id="IPR006566">
    <property type="entry name" value="FBD"/>
</dbReference>